<accession>A0A822DEJ5</accession>
<name>A0A822DEJ5_9BILA</name>
<gene>
    <name evidence="2" type="ORF">QYT958_LOCUS43053</name>
</gene>
<comment type="caution">
    <text evidence="2">The sequence shown here is derived from an EMBL/GenBank/DDBJ whole genome shotgun (WGS) entry which is preliminary data.</text>
</comment>
<reference evidence="2" key="1">
    <citation type="submission" date="2021-02" db="EMBL/GenBank/DDBJ databases">
        <authorList>
            <person name="Nowell W R."/>
        </authorList>
    </citation>
    <scope>NUCLEOTIDE SEQUENCE</scope>
</reference>
<evidence type="ECO:0000313" key="3">
    <source>
        <dbReference type="Proteomes" id="UP000663848"/>
    </source>
</evidence>
<evidence type="ECO:0000313" key="2">
    <source>
        <dbReference type="EMBL" id="CAF5067956.1"/>
    </source>
</evidence>
<feature type="region of interest" description="Disordered" evidence="1">
    <location>
        <begin position="1"/>
        <end position="29"/>
    </location>
</feature>
<dbReference type="Proteomes" id="UP000663848">
    <property type="component" value="Unassembled WGS sequence"/>
</dbReference>
<protein>
    <submittedName>
        <fullName evidence="2">Uncharacterized protein</fullName>
    </submittedName>
</protein>
<dbReference type="EMBL" id="CAJOBR010058874">
    <property type="protein sequence ID" value="CAF5067956.1"/>
    <property type="molecule type" value="Genomic_DNA"/>
</dbReference>
<sequence length="91" mass="9981">DVPLTPFANNIPIKTTSSPPKPTKNKKFQEAVPETVNTINVTTESSSAHAGDDDDEEQHVSVVGRAYHFVKNVFQLSDDALSDNHTHKNPI</sequence>
<feature type="non-terminal residue" evidence="2">
    <location>
        <position position="91"/>
    </location>
</feature>
<proteinExistence type="predicted"/>
<evidence type="ECO:0000256" key="1">
    <source>
        <dbReference type="SAM" id="MobiDB-lite"/>
    </source>
</evidence>
<dbReference type="AlphaFoldDB" id="A0A822DEJ5"/>
<feature type="non-terminal residue" evidence="2">
    <location>
        <position position="1"/>
    </location>
</feature>
<organism evidence="2 3">
    <name type="scientific">Rotaria socialis</name>
    <dbReference type="NCBI Taxonomy" id="392032"/>
    <lineage>
        <taxon>Eukaryota</taxon>
        <taxon>Metazoa</taxon>
        <taxon>Spiralia</taxon>
        <taxon>Gnathifera</taxon>
        <taxon>Rotifera</taxon>
        <taxon>Eurotatoria</taxon>
        <taxon>Bdelloidea</taxon>
        <taxon>Philodinida</taxon>
        <taxon>Philodinidae</taxon>
        <taxon>Rotaria</taxon>
    </lineage>
</organism>